<dbReference type="AlphaFoldDB" id="A0AAW9PVU1"/>
<evidence type="ECO:0000256" key="1">
    <source>
        <dbReference type="SAM" id="MobiDB-lite"/>
    </source>
</evidence>
<keyword evidence="3" id="KW-1185">Reference proteome</keyword>
<sequence>MSSGTDDSQGRSAKQPNITFSPDTDLLVWLVGCRQNNEIMSDVINRKLRKLMNMELAERELRNRPIVPSTEDAGEETSIQSDSSDPIQPEIG</sequence>
<dbReference type="EMBL" id="JAZBJZ010000027">
    <property type="protein sequence ID" value="MEE3716876.1"/>
    <property type="molecule type" value="Genomic_DNA"/>
</dbReference>
<dbReference type="Proteomes" id="UP001333818">
    <property type="component" value="Unassembled WGS sequence"/>
</dbReference>
<dbReference type="RefSeq" id="WP_330483305.1">
    <property type="nucleotide sequence ID" value="NZ_JAZBJZ010000027.1"/>
</dbReference>
<protein>
    <submittedName>
        <fullName evidence="2">Uncharacterized protein</fullName>
    </submittedName>
</protein>
<comment type="caution">
    <text evidence="2">The sequence shown here is derived from an EMBL/GenBank/DDBJ whole genome shotgun (WGS) entry which is preliminary data.</text>
</comment>
<reference evidence="2" key="1">
    <citation type="submission" date="2024-01" db="EMBL/GenBank/DDBJ databases">
        <title>Bank of Algae and Cyanobacteria of the Azores (BACA) strain genomes.</title>
        <authorList>
            <person name="Luz R."/>
            <person name="Cordeiro R."/>
            <person name="Fonseca A."/>
            <person name="Goncalves V."/>
        </authorList>
    </citation>
    <scope>NUCLEOTIDE SEQUENCE</scope>
    <source>
        <strain evidence="2">BACA0141</strain>
    </source>
</reference>
<feature type="compositionally biased region" description="Polar residues" evidence="1">
    <location>
        <begin position="77"/>
        <end position="86"/>
    </location>
</feature>
<name>A0AAW9PVU1_9CYAN</name>
<evidence type="ECO:0000313" key="3">
    <source>
        <dbReference type="Proteomes" id="UP001333818"/>
    </source>
</evidence>
<proteinExistence type="predicted"/>
<feature type="region of interest" description="Disordered" evidence="1">
    <location>
        <begin position="1"/>
        <end position="20"/>
    </location>
</feature>
<feature type="region of interest" description="Disordered" evidence="1">
    <location>
        <begin position="58"/>
        <end position="92"/>
    </location>
</feature>
<accession>A0AAW9PVU1</accession>
<evidence type="ECO:0000313" key="2">
    <source>
        <dbReference type="EMBL" id="MEE3716876.1"/>
    </source>
</evidence>
<gene>
    <name evidence="2" type="ORF">V2H45_08980</name>
</gene>
<organism evidence="2 3">
    <name type="scientific">Tumidithrix elongata BACA0141</name>
    <dbReference type="NCBI Taxonomy" id="2716417"/>
    <lineage>
        <taxon>Bacteria</taxon>
        <taxon>Bacillati</taxon>
        <taxon>Cyanobacteriota</taxon>
        <taxon>Cyanophyceae</taxon>
        <taxon>Pseudanabaenales</taxon>
        <taxon>Pseudanabaenaceae</taxon>
        <taxon>Tumidithrix</taxon>
        <taxon>Tumidithrix elongata</taxon>
    </lineage>
</organism>